<proteinExistence type="predicted"/>
<reference evidence="1 2" key="1">
    <citation type="submission" date="2016-04" db="EMBL/GenBank/DDBJ databases">
        <title>The genome of Intoshia linei affirms orthonectids as highly simplified spiralians.</title>
        <authorList>
            <person name="Mikhailov K.V."/>
            <person name="Slusarev G.S."/>
            <person name="Nikitin M.A."/>
            <person name="Logacheva M.D."/>
            <person name="Penin A."/>
            <person name="Aleoshin V."/>
            <person name="Panchin Y.V."/>
        </authorList>
    </citation>
    <scope>NUCLEOTIDE SEQUENCE [LARGE SCALE GENOMIC DNA]</scope>
    <source>
        <strain evidence="1">Intl2013</strain>
        <tissue evidence="1">Whole animal</tissue>
    </source>
</reference>
<keyword evidence="2" id="KW-1185">Reference proteome</keyword>
<accession>A0A177ANU8</accession>
<dbReference type="Proteomes" id="UP000078046">
    <property type="component" value="Unassembled WGS sequence"/>
</dbReference>
<gene>
    <name evidence="1" type="ORF">A3Q56_08771</name>
</gene>
<name>A0A177ANU8_9BILA</name>
<dbReference type="EMBL" id="LWCA01003383">
    <property type="protein sequence ID" value="OAF63520.1"/>
    <property type="molecule type" value="Genomic_DNA"/>
</dbReference>
<organism evidence="1 2">
    <name type="scientific">Intoshia linei</name>
    <dbReference type="NCBI Taxonomy" id="1819745"/>
    <lineage>
        <taxon>Eukaryota</taxon>
        <taxon>Metazoa</taxon>
        <taxon>Spiralia</taxon>
        <taxon>Lophotrochozoa</taxon>
        <taxon>Mesozoa</taxon>
        <taxon>Orthonectida</taxon>
        <taxon>Rhopaluridae</taxon>
        <taxon>Intoshia</taxon>
    </lineage>
</organism>
<comment type="caution">
    <text evidence="1">The sequence shown here is derived from an EMBL/GenBank/DDBJ whole genome shotgun (WGS) entry which is preliminary data.</text>
</comment>
<dbReference type="AlphaFoldDB" id="A0A177ANU8"/>
<protein>
    <submittedName>
        <fullName evidence="1">Uncharacterized protein</fullName>
    </submittedName>
</protein>
<evidence type="ECO:0000313" key="1">
    <source>
        <dbReference type="EMBL" id="OAF63520.1"/>
    </source>
</evidence>
<sequence length="105" mass="12449">MENKKIFKDAIEFVKKKNYCITHEEKLNIIFIQANIRLENLQIKSRTGKGKQKLVDPNIQTAHLLNSCNNLYFDTWNEYLNSKDNPNITVQRCLKKNKNNIFEHP</sequence>
<evidence type="ECO:0000313" key="2">
    <source>
        <dbReference type="Proteomes" id="UP000078046"/>
    </source>
</evidence>